<accession>A0A9X0HI79</accession>
<proteinExistence type="predicted"/>
<keyword evidence="3" id="KW-1185">Reference proteome</keyword>
<feature type="domain" description="IrrE N-terminal-like" evidence="1">
    <location>
        <begin position="1"/>
        <end position="92"/>
    </location>
</feature>
<gene>
    <name evidence="2" type="ORF">ASU33_03100</name>
</gene>
<dbReference type="Pfam" id="PF06114">
    <property type="entry name" value="Peptidase_M78"/>
    <property type="match status" value="1"/>
</dbReference>
<sequence>MAHELGHIIIPWHIGTLIADNANSFVIPESIYEASQAYWGIENEANRFAAELLMPRDWVLEQINELPDLARLHEVVTLHCGVSPQAAAYRLESFLPPHIVYCAEDSMVQYSGRTIGTHAYALTKGEMFLEEFIPNCYFPYCKAKFSWRLGGTTFHWWILPSIIEVAPDDNRNWREVLENIIMDINPPPGEIDFRLSVNGIIAAANGELKRAKTTKYSVESLIAISFQRFHNRDELANFIAHPDFKVYVQKRAIELVRKPEKRKRRSK</sequence>
<reference evidence="2 3" key="1">
    <citation type="submission" date="2015-11" db="EMBL/GenBank/DDBJ databases">
        <title>Solirubrum puertoriconensis gen. nov. an environmental bacteria isolated in Puerto Rico.</title>
        <authorList>
            <person name="Cuebas-Irizarry M.F."/>
            <person name="Montalvo-Rodriguez R."/>
        </authorList>
    </citation>
    <scope>NUCLEOTIDE SEQUENCE [LARGE SCALE GENOMIC DNA]</scope>
    <source>
        <strain evidence="2 3">MC1A</strain>
    </source>
</reference>
<dbReference type="EMBL" id="LNAL01000008">
    <property type="protein sequence ID" value="KUG06358.1"/>
    <property type="molecule type" value="Genomic_DNA"/>
</dbReference>
<evidence type="ECO:0000313" key="2">
    <source>
        <dbReference type="EMBL" id="KUG06358.1"/>
    </source>
</evidence>
<evidence type="ECO:0000313" key="3">
    <source>
        <dbReference type="Proteomes" id="UP000054223"/>
    </source>
</evidence>
<dbReference type="InterPro" id="IPR010359">
    <property type="entry name" value="IrrE_HExxH"/>
</dbReference>
<name>A0A9X0HI79_SOLP1</name>
<dbReference type="AlphaFoldDB" id="A0A9X0HI79"/>
<evidence type="ECO:0000259" key="1">
    <source>
        <dbReference type="Pfam" id="PF06114"/>
    </source>
</evidence>
<organism evidence="2 3">
    <name type="scientific">Solirubrum puertoriconensis</name>
    <dbReference type="NCBI Taxonomy" id="1751427"/>
    <lineage>
        <taxon>Bacteria</taxon>
        <taxon>Pseudomonadati</taxon>
        <taxon>Bacteroidota</taxon>
        <taxon>Cytophagia</taxon>
        <taxon>Cytophagales</taxon>
    </lineage>
</organism>
<comment type="caution">
    <text evidence="2">The sequence shown here is derived from an EMBL/GenBank/DDBJ whole genome shotgun (WGS) entry which is preliminary data.</text>
</comment>
<dbReference type="Gene3D" id="1.10.10.2910">
    <property type="match status" value="1"/>
</dbReference>
<dbReference type="Proteomes" id="UP000054223">
    <property type="component" value="Unassembled WGS sequence"/>
</dbReference>
<protein>
    <recommendedName>
        <fullName evidence="1">IrrE N-terminal-like domain-containing protein</fullName>
    </recommendedName>
</protein>